<dbReference type="EMBL" id="JAWQEG010004169">
    <property type="protein sequence ID" value="KAK3862736.1"/>
    <property type="molecule type" value="Genomic_DNA"/>
</dbReference>
<keyword evidence="2" id="KW-1185">Reference proteome</keyword>
<evidence type="ECO:0000313" key="2">
    <source>
        <dbReference type="Proteomes" id="UP001286313"/>
    </source>
</evidence>
<dbReference type="AlphaFoldDB" id="A0AAE1EWM8"/>
<reference evidence="1" key="1">
    <citation type="submission" date="2023-10" db="EMBL/GenBank/DDBJ databases">
        <title>Genome assemblies of two species of porcelain crab, Petrolisthes cinctipes and Petrolisthes manimaculis (Anomura: Porcellanidae).</title>
        <authorList>
            <person name="Angst P."/>
        </authorList>
    </citation>
    <scope>NUCLEOTIDE SEQUENCE</scope>
    <source>
        <strain evidence="1">PB745_01</strain>
        <tissue evidence="1">Gill</tissue>
    </source>
</reference>
<dbReference type="Proteomes" id="UP001286313">
    <property type="component" value="Unassembled WGS sequence"/>
</dbReference>
<comment type="caution">
    <text evidence="1">The sequence shown here is derived from an EMBL/GenBank/DDBJ whole genome shotgun (WGS) entry which is preliminary data.</text>
</comment>
<sequence>ASTRAIVVGLSCEPATLSYERRHLTFDPLPSTGSLFLRGDPHTSTLLPYVVGCGCSGVGMWEAKRFI</sequence>
<gene>
    <name evidence="1" type="ORF">Pcinc_031422</name>
</gene>
<name>A0AAE1EWM8_PETCI</name>
<proteinExistence type="predicted"/>
<feature type="non-terminal residue" evidence="1">
    <location>
        <position position="1"/>
    </location>
</feature>
<accession>A0AAE1EWM8</accession>
<organism evidence="1 2">
    <name type="scientific">Petrolisthes cinctipes</name>
    <name type="common">Flat porcelain crab</name>
    <dbReference type="NCBI Taxonomy" id="88211"/>
    <lineage>
        <taxon>Eukaryota</taxon>
        <taxon>Metazoa</taxon>
        <taxon>Ecdysozoa</taxon>
        <taxon>Arthropoda</taxon>
        <taxon>Crustacea</taxon>
        <taxon>Multicrustacea</taxon>
        <taxon>Malacostraca</taxon>
        <taxon>Eumalacostraca</taxon>
        <taxon>Eucarida</taxon>
        <taxon>Decapoda</taxon>
        <taxon>Pleocyemata</taxon>
        <taxon>Anomura</taxon>
        <taxon>Galatheoidea</taxon>
        <taxon>Porcellanidae</taxon>
        <taxon>Petrolisthes</taxon>
    </lineage>
</organism>
<evidence type="ECO:0000313" key="1">
    <source>
        <dbReference type="EMBL" id="KAK3862736.1"/>
    </source>
</evidence>
<protein>
    <submittedName>
        <fullName evidence="1">Uncharacterized protein</fullName>
    </submittedName>
</protein>